<dbReference type="RefSeq" id="XP_028480360.1">
    <property type="nucleotide sequence ID" value="XM_028616503.1"/>
</dbReference>
<dbReference type="PANTHER" id="PTHR46749:SF1">
    <property type="entry name" value="COMPLEX III ASSEMBLY FACTOR LYRM7"/>
    <property type="match status" value="1"/>
</dbReference>
<dbReference type="CDD" id="cd20267">
    <property type="entry name" value="Complex1_LYR_LYRM7"/>
    <property type="match status" value="1"/>
</dbReference>
<keyword evidence="6" id="KW-0496">Mitochondrion</keyword>
<protein>
    <recommendedName>
        <fullName evidence="4">Mitochondrial zinc maintenance protein 1, mitochondrial</fullName>
    </recommendedName>
</protein>
<keyword evidence="11" id="KW-1185">Reference proteome</keyword>
<sequence length="148" mass="16412">MAIPSTLLPAARSAYRNVLRSARATFHNDPPRHAAMVVAVRETFASPTLTRPGAELPPPTLNEATGEPIVVDLSSPEELQKRINEWNEVATFLRRNVVQGRQDDQGVYKLRVTKDTDLGDNDTIKEPAVMPVTPFPNRGKRRAKKCGE</sequence>
<evidence type="ECO:0000256" key="6">
    <source>
        <dbReference type="ARBA" id="ARBA00023128"/>
    </source>
</evidence>
<evidence type="ECO:0000256" key="7">
    <source>
        <dbReference type="ARBA" id="ARBA00023186"/>
    </source>
</evidence>
<dbReference type="EMBL" id="RSCE01000001">
    <property type="protein sequence ID" value="RSH88152.1"/>
    <property type="molecule type" value="Genomic_DNA"/>
</dbReference>
<evidence type="ECO:0000256" key="4">
    <source>
        <dbReference type="ARBA" id="ARBA00015108"/>
    </source>
</evidence>
<organism evidence="10 11">
    <name type="scientific">Apiotrichum porosum</name>
    <dbReference type="NCBI Taxonomy" id="105984"/>
    <lineage>
        <taxon>Eukaryota</taxon>
        <taxon>Fungi</taxon>
        <taxon>Dikarya</taxon>
        <taxon>Basidiomycota</taxon>
        <taxon>Agaricomycotina</taxon>
        <taxon>Tremellomycetes</taxon>
        <taxon>Trichosporonales</taxon>
        <taxon>Trichosporonaceae</taxon>
        <taxon>Apiotrichum</taxon>
    </lineage>
</organism>
<comment type="similarity">
    <text evidence="2">Belongs to the complex I LYR family. MZM1 subfamily.</text>
</comment>
<evidence type="ECO:0000313" key="10">
    <source>
        <dbReference type="EMBL" id="RSH88152.1"/>
    </source>
</evidence>
<dbReference type="GO" id="GO:0044183">
    <property type="term" value="F:protein folding chaperone"/>
    <property type="evidence" value="ECO:0007669"/>
    <property type="project" value="TreeGrafter"/>
</dbReference>
<reference evidence="10 11" key="1">
    <citation type="submission" date="2018-11" db="EMBL/GenBank/DDBJ databases">
        <title>Genome sequence of Apiotrichum porosum DSM 27194.</title>
        <authorList>
            <person name="Aliyu H."/>
            <person name="Gorte O."/>
            <person name="Ochsenreither K."/>
        </authorList>
    </citation>
    <scope>NUCLEOTIDE SEQUENCE [LARGE SCALE GENOMIC DNA]</scope>
    <source>
        <strain evidence="10 11">DSM 27194</strain>
    </source>
</reference>
<dbReference type="Proteomes" id="UP000279236">
    <property type="component" value="Unassembled WGS sequence"/>
</dbReference>
<gene>
    <name evidence="10" type="ORF">EHS24_000679</name>
</gene>
<keyword evidence="5" id="KW-0809">Transit peptide</keyword>
<evidence type="ECO:0000256" key="3">
    <source>
        <dbReference type="ARBA" id="ARBA00011589"/>
    </source>
</evidence>
<dbReference type="InterPro" id="IPR050435">
    <property type="entry name" value="MZM1/LYRM7"/>
</dbReference>
<dbReference type="GO" id="GO:0005759">
    <property type="term" value="C:mitochondrial matrix"/>
    <property type="evidence" value="ECO:0007669"/>
    <property type="project" value="UniProtKB-SubCell"/>
</dbReference>
<evidence type="ECO:0000256" key="8">
    <source>
        <dbReference type="ARBA" id="ARBA00025268"/>
    </source>
</evidence>
<evidence type="ECO:0000256" key="9">
    <source>
        <dbReference type="SAM" id="MobiDB-lite"/>
    </source>
</evidence>
<dbReference type="InterPro" id="IPR045298">
    <property type="entry name" value="Complex1_LYR_LYRM7"/>
</dbReference>
<dbReference type="GO" id="GO:0034551">
    <property type="term" value="P:mitochondrial respiratory chain complex III assembly"/>
    <property type="evidence" value="ECO:0007669"/>
    <property type="project" value="InterPro"/>
</dbReference>
<keyword evidence="7" id="KW-0143">Chaperone</keyword>
<evidence type="ECO:0000313" key="11">
    <source>
        <dbReference type="Proteomes" id="UP000279236"/>
    </source>
</evidence>
<dbReference type="GeneID" id="39585222"/>
<evidence type="ECO:0000256" key="1">
    <source>
        <dbReference type="ARBA" id="ARBA00004305"/>
    </source>
</evidence>
<accession>A0A427YAM5</accession>
<dbReference type="PANTHER" id="PTHR46749">
    <property type="entry name" value="COMPLEX III ASSEMBLY FACTOR LYRM7"/>
    <property type="match status" value="1"/>
</dbReference>
<feature type="compositionally biased region" description="Basic residues" evidence="9">
    <location>
        <begin position="138"/>
        <end position="148"/>
    </location>
</feature>
<comment type="function">
    <text evidence="8">Assembly factor required for Rieske Fe-S protein RIP1 incorporation into the cytochrome b-c1 (CIII) complex. Functions as a chaperone, binding to this subunit within the mitochondrial matrix and stabilizing it prior to its translocation and insertion into the late CIII dimeric intermediate within the mitochondrial inner membrane. Modulates the mitochondrial matrix zinc pool.</text>
</comment>
<comment type="subcellular location">
    <subcellularLocation>
        <location evidence="1">Mitochondrion matrix</location>
    </subcellularLocation>
</comment>
<dbReference type="Pfam" id="PF13233">
    <property type="entry name" value="Complex1_LYR_2"/>
    <property type="match status" value="1"/>
</dbReference>
<evidence type="ECO:0000256" key="2">
    <source>
        <dbReference type="ARBA" id="ARBA00009949"/>
    </source>
</evidence>
<proteinExistence type="inferred from homology"/>
<name>A0A427YAM5_9TREE</name>
<comment type="subunit">
    <text evidence="3">Interacts with RIP1.</text>
</comment>
<dbReference type="STRING" id="105984.A0A427YAM5"/>
<comment type="caution">
    <text evidence="10">The sequence shown here is derived from an EMBL/GenBank/DDBJ whole genome shotgun (WGS) entry which is preliminary data.</text>
</comment>
<dbReference type="OrthoDB" id="277888at2759"/>
<evidence type="ECO:0000256" key="5">
    <source>
        <dbReference type="ARBA" id="ARBA00022946"/>
    </source>
</evidence>
<feature type="region of interest" description="Disordered" evidence="9">
    <location>
        <begin position="117"/>
        <end position="148"/>
    </location>
</feature>
<dbReference type="AlphaFoldDB" id="A0A427YAM5"/>